<dbReference type="Proteomes" id="UP001303046">
    <property type="component" value="Unassembled WGS sequence"/>
</dbReference>
<organism evidence="2 3">
    <name type="scientific">Necator americanus</name>
    <name type="common">Human hookworm</name>
    <dbReference type="NCBI Taxonomy" id="51031"/>
    <lineage>
        <taxon>Eukaryota</taxon>
        <taxon>Metazoa</taxon>
        <taxon>Ecdysozoa</taxon>
        <taxon>Nematoda</taxon>
        <taxon>Chromadorea</taxon>
        <taxon>Rhabditida</taxon>
        <taxon>Rhabditina</taxon>
        <taxon>Rhabditomorpha</taxon>
        <taxon>Strongyloidea</taxon>
        <taxon>Ancylostomatidae</taxon>
        <taxon>Bunostominae</taxon>
        <taxon>Necator</taxon>
    </lineage>
</organism>
<protein>
    <submittedName>
        <fullName evidence="2">Uncharacterized protein</fullName>
    </submittedName>
</protein>
<comment type="caution">
    <text evidence="2">The sequence shown here is derived from an EMBL/GenBank/DDBJ whole genome shotgun (WGS) entry which is preliminary data.</text>
</comment>
<reference evidence="2 3" key="1">
    <citation type="submission" date="2023-08" db="EMBL/GenBank/DDBJ databases">
        <title>A Necator americanus chromosomal reference genome.</title>
        <authorList>
            <person name="Ilik V."/>
            <person name="Petrzelkova K.J."/>
            <person name="Pardy F."/>
            <person name="Fuh T."/>
            <person name="Niatou-Singa F.S."/>
            <person name="Gouil Q."/>
            <person name="Baker L."/>
            <person name="Ritchie M.E."/>
            <person name="Jex A.R."/>
            <person name="Gazzola D."/>
            <person name="Li H."/>
            <person name="Toshio Fujiwara R."/>
            <person name="Zhan B."/>
            <person name="Aroian R.V."/>
            <person name="Pafco B."/>
            <person name="Schwarz E.M."/>
        </authorList>
    </citation>
    <scope>NUCLEOTIDE SEQUENCE [LARGE SCALE GENOMIC DNA]</scope>
    <source>
        <strain evidence="2 3">Aroian</strain>
        <tissue evidence="2">Whole animal</tissue>
    </source>
</reference>
<feature type="region of interest" description="Disordered" evidence="1">
    <location>
        <begin position="48"/>
        <end position="75"/>
    </location>
</feature>
<keyword evidence="3" id="KW-1185">Reference proteome</keyword>
<sequence length="75" mass="8640">MWISKHAKRPRGSPPTRWGDVFVWMGQLRAQLDTAQGRLQRHSRNLRTWRGNETSGRDARACTSNEDGPSKYISD</sequence>
<evidence type="ECO:0000313" key="3">
    <source>
        <dbReference type="Proteomes" id="UP001303046"/>
    </source>
</evidence>
<evidence type="ECO:0000313" key="2">
    <source>
        <dbReference type="EMBL" id="KAK6761229.1"/>
    </source>
</evidence>
<gene>
    <name evidence="2" type="primary">Necator_chrX.g22498</name>
    <name evidence="2" type="ORF">RB195_022335</name>
</gene>
<evidence type="ECO:0000256" key="1">
    <source>
        <dbReference type="SAM" id="MobiDB-lite"/>
    </source>
</evidence>
<proteinExistence type="predicted"/>
<name>A0ABR1EEX0_NECAM</name>
<dbReference type="EMBL" id="JAVFWL010000006">
    <property type="protein sequence ID" value="KAK6761229.1"/>
    <property type="molecule type" value="Genomic_DNA"/>
</dbReference>
<accession>A0ABR1EEX0</accession>